<evidence type="ECO:0000256" key="5">
    <source>
        <dbReference type="ARBA" id="ARBA00023172"/>
    </source>
</evidence>
<evidence type="ECO:0000256" key="1">
    <source>
        <dbReference type="ARBA" id="ARBA00002190"/>
    </source>
</evidence>
<dbReference type="EMBL" id="JAVAJI010000001">
    <property type="protein sequence ID" value="MDP4543477.1"/>
    <property type="molecule type" value="Genomic_DNA"/>
</dbReference>
<dbReference type="Proteomes" id="UP001228171">
    <property type="component" value="Unassembled WGS sequence"/>
</dbReference>
<dbReference type="InterPro" id="IPR053392">
    <property type="entry name" value="Transposase_IS30-like"/>
</dbReference>
<dbReference type="Gene3D" id="1.10.10.60">
    <property type="entry name" value="Homeodomain-like"/>
    <property type="match status" value="1"/>
</dbReference>
<dbReference type="InterPro" id="IPR012337">
    <property type="entry name" value="RNaseH-like_sf"/>
</dbReference>
<evidence type="ECO:0000313" key="7">
    <source>
        <dbReference type="EMBL" id="MDP4543477.1"/>
    </source>
</evidence>
<feature type="domain" description="Integrase catalytic" evidence="6">
    <location>
        <begin position="157"/>
        <end position="316"/>
    </location>
</feature>
<name>A0ABT9HCI6_9GAMM</name>
<keyword evidence="8" id="KW-1185">Reference proteome</keyword>
<dbReference type="SUPFAM" id="SSF53098">
    <property type="entry name" value="Ribonuclease H-like"/>
    <property type="match status" value="1"/>
</dbReference>
<organism evidence="7 8">
    <name type="scientific">Psychrobacter faecalis</name>
    <dbReference type="NCBI Taxonomy" id="180588"/>
    <lineage>
        <taxon>Bacteria</taxon>
        <taxon>Pseudomonadati</taxon>
        <taxon>Pseudomonadota</taxon>
        <taxon>Gammaproteobacteria</taxon>
        <taxon>Moraxellales</taxon>
        <taxon>Moraxellaceae</taxon>
        <taxon>Psychrobacter</taxon>
    </lineage>
</organism>
<keyword evidence="5" id="KW-0233">DNA recombination</keyword>
<evidence type="ECO:0000256" key="3">
    <source>
        <dbReference type="ARBA" id="ARBA00022578"/>
    </source>
</evidence>
<dbReference type="RefSeq" id="WP_305935278.1">
    <property type="nucleotide sequence ID" value="NZ_JAVAJI010000001.1"/>
</dbReference>
<dbReference type="PROSITE" id="PS01043">
    <property type="entry name" value="TRANSPOSASE_IS30"/>
    <property type="match status" value="1"/>
</dbReference>
<evidence type="ECO:0000256" key="2">
    <source>
        <dbReference type="ARBA" id="ARBA00006363"/>
    </source>
</evidence>
<evidence type="ECO:0000256" key="4">
    <source>
        <dbReference type="ARBA" id="ARBA00023125"/>
    </source>
</evidence>
<comment type="function">
    <text evidence="1">Required for the transposition of the insertion element.</text>
</comment>
<dbReference type="NCBIfam" id="NF033563">
    <property type="entry name" value="transpos_IS30"/>
    <property type="match status" value="1"/>
</dbReference>
<dbReference type="PANTHER" id="PTHR10948:SF23">
    <property type="entry name" value="TRANSPOSASE INSI FOR INSERTION SEQUENCE ELEMENT IS30A-RELATED"/>
    <property type="match status" value="1"/>
</dbReference>
<dbReference type="InterPro" id="IPR001584">
    <property type="entry name" value="Integrase_cat-core"/>
</dbReference>
<comment type="similarity">
    <text evidence="2">Belongs to the transposase IS30 family.</text>
</comment>
<dbReference type="InterPro" id="IPR001598">
    <property type="entry name" value="Transposase_IS30_CS"/>
</dbReference>
<evidence type="ECO:0000259" key="6">
    <source>
        <dbReference type="PROSITE" id="PS50994"/>
    </source>
</evidence>
<proteinExistence type="inferred from homology"/>
<dbReference type="Pfam" id="PF13936">
    <property type="entry name" value="HTH_38"/>
    <property type="match status" value="1"/>
</dbReference>
<comment type="caution">
    <text evidence="7">The sequence shown here is derived from an EMBL/GenBank/DDBJ whole genome shotgun (WGS) entry which is preliminary data.</text>
</comment>
<dbReference type="PANTHER" id="PTHR10948">
    <property type="entry name" value="TRANSPOSASE"/>
    <property type="match status" value="1"/>
</dbReference>
<dbReference type="PROSITE" id="PS50994">
    <property type="entry name" value="INTEGRASE"/>
    <property type="match status" value="1"/>
</dbReference>
<keyword evidence="3" id="KW-0815">Transposition</keyword>
<reference evidence="7 8" key="1">
    <citation type="submission" date="2023-08" db="EMBL/GenBank/DDBJ databases">
        <authorList>
            <person name="Kumar R."/>
        </authorList>
    </citation>
    <scope>NUCLEOTIDE SEQUENCE [LARGE SCALE GENOMIC DNA]</scope>
    <source>
        <strain evidence="7 8">LUR13</strain>
    </source>
</reference>
<keyword evidence="4" id="KW-0238">DNA-binding</keyword>
<evidence type="ECO:0000313" key="8">
    <source>
        <dbReference type="Proteomes" id="UP001228171"/>
    </source>
</evidence>
<gene>
    <name evidence="7" type="ORF">Q8P09_00055</name>
</gene>
<dbReference type="InterPro" id="IPR036397">
    <property type="entry name" value="RNaseH_sf"/>
</dbReference>
<dbReference type="InterPro" id="IPR025246">
    <property type="entry name" value="IS30-like_HTH"/>
</dbReference>
<dbReference type="InterPro" id="IPR051917">
    <property type="entry name" value="Transposase-Integrase"/>
</dbReference>
<dbReference type="Gene3D" id="3.30.420.10">
    <property type="entry name" value="Ribonuclease H-like superfamily/Ribonuclease H"/>
    <property type="match status" value="1"/>
</dbReference>
<accession>A0ABT9HCI6</accession>
<sequence length="322" mass="37034">MKHYTHLTQEQRYQISALLQAKKGMSEIARIIGCHKSTVSREIRRNLGQRGYRPKQAHRLAKARKVKNSTQISRFGWCYIEHLLSKHYSPEQITGRLRMLGWEDVPSHESIYQHIYTDKKAGGALHTTLRCQKRYKRRYLQGNDNDRRGKIANRCDITERPSIIETRSRMGDYEGDTVVGHGHQGVLVTLVDRTTRETKIKALPNRKAKAVTQACIDMLKGEQALSITFDNGKEFADHEAMATALKADIYFAQPYHSWERGTNENTNGLIRQFLPKSMRLDNLCRHLVQSIEDSLNNRPRKVLGFRTPLEVKSSFGCVALQC</sequence>
<protein>
    <submittedName>
        <fullName evidence="7">IS30 family transposase</fullName>
    </submittedName>
</protein>